<proteinExistence type="predicted"/>
<dbReference type="Proteomes" id="UP000501130">
    <property type="component" value="Chromosome"/>
</dbReference>
<keyword evidence="2" id="KW-1185">Reference proteome</keyword>
<reference evidence="1 2" key="1">
    <citation type="submission" date="2020-05" db="EMBL/GenBank/DDBJ databases">
        <title>Compete genome of Limnobacter sp. SAORIC-580.</title>
        <authorList>
            <person name="Song J."/>
            <person name="Cho J.-C."/>
        </authorList>
    </citation>
    <scope>NUCLEOTIDE SEQUENCE [LARGE SCALE GENOMIC DNA]</scope>
    <source>
        <strain evidence="1 2">SAORIC-580</strain>
    </source>
</reference>
<name>A0ABX6N6L2_9BURK</name>
<accession>A0ABX6N6L2</accession>
<organism evidence="1 2">
    <name type="scientific">Limnobacter profundi</name>
    <dbReference type="NCBI Taxonomy" id="2732163"/>
    <lineage>
        <taxon>Bacteria</taxon>
        <taxon>Pseudomonadati</taxon>
        <taxon>Pseudomonadota</taxon>
        <taxon>Betaproteobacteria</taxon>
        <taxon>Burkholderiales</taxon>
        <taxon>Burkholderiaceae</taxon>
        <taxon>Limnobacter</taxon>
    </lineage>
</organism>
<gene>
    <name evidence="1" type="ORF">HKT17_10135</name>
</gene>
<sequence>MIAILATACIAVWQSRQQHTSALALHRAESRHARREAAKSLLVICRNCARAAAHFAAELSSRDYIYKVASGEKHFDFEELTALRDAAASVQLHSLPDVLIGPAMSLAATIRQLRQTVDIAIREHRKMDAESFENLFRTLDEMASSLSATTQDVQIELDRLQSSEESRVA</sequence>
<protein>
    <submittedName>
        <fullName evidence="1">Uncharacterized protein</fullName>
    </submittedName>
</protein>
<evidence type="ECO:0000313" key="2">
    <source>
        <dbReference type="Proteomes" id="UP000501130"/>
    </source>
</evidence>
<evidence type="ECO:0000313" key="1">
    <source>
        <dbReference type="EMBL" id="QJR30040.1"/>
    </source>
</evidence>
<dbReference type="EMBL" id="CP053084">
    <property type="protein sequence ID" value="QJR30040.1"/>
    <property type="molecule type" value="Genomic_DNA"/>
</dbReference>